<evidence type="ECO:0000313" key="4">
    <source>
        <dbReference type="EMBL" id="PVU94109.1"/>
    </source>
</evidence>
<dbReference type="AlphaFoldDB" id="A0A2T9YP64"/>
<dbReference type="STRING" id="133385.A0A2T9YP64"/>
<protein>
    <recommendedName>
        <fullName evidence="3">EF-hand domain-containing protein</fullName>
    </recommendedName>
</protein>
<dbReference type="InterPro" id="IPR050403">
    <property type="entry name" value="Myosin_RLC"/>
</dbReference>
<comment type="caution">
    <text evidence="4">The sequence shown here is derived from an EMBL/GenBank/DDBJ whole genome shotgun (WGS) entry which is preliminary data.</text>
</comment>
<dbReference type="Pfam" id="PF13499">
    <property type="entry name" value="EF-hand_7"/>
    <property type="match status" value="1"/>
</dbReference>
<reference evidence="4 5" key="1">
    <citation type="journal article" date="2018" name="MBio">
        <title>Comparative Genomics Reveals the Core Gene Toolbox for the Fungus-Insect Symbiosis.</title>
        <authorList>
            <person name="Wang Y."/>
            <person name="Stata M."/>
            <person name="Wang W."/>
            <person name="Stajich J.E."/>
            <person name="White M.M."/>
            <person name="Moncalvo J.M."/>
        </authorList>
    </citation>
    <scope>NUCLEOTIDE SEQUENCE [LARGE SCALE GENOMIC DNA]</scope>
    <source>
        <strain evidence="4 5">SWE-8-4</strain>
    </source>
</reference>
<keyword evidence="5" id="KW-1185">Reference proteome</keyword>
<dbReference type="PROSITE" id="PS00018">
    <property type="entry name" value="EF_HAND_1"/>
    <property type="match status" value="1"/>
</dbReference>
<dbReference type="FunFam" id="1.10.238.10:FF:000527">
    <property type="entry name" value="Calmodulin-3"/>
    <property type="match status" value="1"/>
</dbReference>
<dbReference type="InterPro" id="IPR011992">
    <property type="entry name" value="EF-hand-dom_pair"/>
</dbReference>
<dbReference type="InterPro" id="IPR002048">
    <property type="entry name" value="EF_hand_dom"/>
</dbReference>
<dbReference type="Gene3D" id="1.10.238.10">
    <property type="entry name" value="EF-hand"/>
    <property type="match status" value="2"/>
</dbReference>
<evidence type="ECO:0000313" key="5">
    <source>
        <dbReference type="Proteomes" id="UP000245383"/>
    </source>
</evidence>
<gene>
    <name evidence="4" type="ORF">BB561_002794</name>
</gene>
<dbReference type="SUPFAM" id="SSF47473">
    <property type="entry name" value="EF-hand"/>
    <property type="match status" value="1"/>
</dbReference>
<dbReference type="GO" id="GO:0005509">
    <property type="term" value="F:calcium ion binding"/>
    <property type="evidence" value="ECO:0007669"/>
    <property type="project" value="InterPro"/>
</dbReference>
<dbReference type="InterPro" id="IPR018247">
    <property type="entry name" value="EF_Hand_1_Ca_BS"/>
</dbReference>
<evidence type="ECO:0000256" key="2">
    <source>
        <dbReference type="ARBA" id="ARBA00022837"/>
    </source>
</evidence>
<organism evidence="4 5">
    <name type="scientific">Smittium simulii</name>
    <dbReference type="NCBI Taxonomy" id="133385"/>
    <lineage>
        <taxon>Eukaryota</taxon>
        <taxon>Fungi</taxon>
        <taxon>Fungi incertae sedis</taxon>
        <taxon>Zoopagomycota</taxon>
        <taxon>Kickxellomycotina</taxon>
        <taxon>Harpellomycetes</taxon>
        <taxon>Harpellales</taxon>
        <taxon>Legeriomycetaceae</taxon>
        <taxon>Smittium</taxon>
    </lineage>
</organism>
<feature type="domain" description="EF-hand" evidence="3">
    <location>
        <begin position="65"/>
        <end position="100"/>
    </location>
</feature>
<accession>A0A2T9YP64</accession>
<proteinExistence type="predicted"/>
<dbReference type="EMBL" id="MBFR01000101">
    <property type="protein sequence ID" value="PVU94109.1"/>
    <property type="molecule type" value="Genomic_DNA"/>
</dbReference>
<keyword evidence="2" id="KW-0106">Calcium</keyword>
<dbReference type="Proteomes" id="UP000245383">
    <property type="component" value="Unassembled WGS sequence"/>
</dbReference>
<dbReference type="SMART" id="SM00054">
    <property type="entry name" value="EFh"/>
    <property type="match status" value="3"/>
</dbReference>
<evidence type="ECO:0000259" key="3">
    <source>
        <dbReference type="PROSITE" id="PS50222"/>
    </source>
</evidence>
<dbReference type="PANTHER" id="PTHR23049">
    <property type="entry name" value="MYOSIN REGULATORY LIGHT CHAIN 2"/>
    <property type="match status" value="1"/>
</dbReference>
<feature type="domain" description="EF-hand" evidence="3">
    <location>
        <begin position="101"/>
        <end position="134"/>
    </location>
</feature>
<dbReference type="OrthoDB" id="429467at2759"/>
<dbReference type="Pfam" id="PF13405">
    <property type="entry name" value="EF-hand_6"/>
    <property type="match status" value="1"/>
</dbReference>
<dbReference type="PROSITE" id="PS50222">
    <property type="entry name" value="EF_HAND_2"/>
    <property type="match status" value="3"/>
</dbReference>
<evidence type="ECO:0000256" key="1">
    <source>
        <dbReference type="ARBA" id="ARBA00022737"/>
    </source>
</evidence>
<name>A0A2T9YP64_9FUNG</name>
<feature type="domain" description="EF-hand" evidence="3">
    <location>
        <begin position="1"/>
        <end position="31"/>
    </location>
</feature>
<keyword evidence="1" id="KW-0677">Repeat</keyword>
<sequence>MKEAFALFDQDNDGIISREDLREMLMSVGQETGDDYIDKMISDARGPLNFTVFLTMMSEKLDGFDTENDLQEAFKAFEEKGDGLVNVKELQEALLFMGDRLSQQQLDYLFKDISVDQNGKVDYNKLIGALKNDC</sequence>